<evidence type="ECO:0000256" key="1">
    <source>
        <dbReference type="ARBA" id="ARBA00022517"/>
    </source>
</evidence>
<dbReference type="AlphaFoldDB" id="A0A023D0P1"/>
<dbReference type="InterPro" id="IPR015946">
    <property type="entry name" value="KH_dom-like_a/b"/>
</dbReference>
<dbReference type="OrthoDB" id="9805051at2"/>
<comment type="subunit">
    <text evidence="2">Monomer. Binds 30S ribosomal subunits, but not 50S ribosomal subunits or 70S ribosomes.</text>
</comment>
<evidence type="ECO:0000256" key="3">
    <source>
        <dbReference type="SAM" id="MobiDB-lite"/>
    </source>
</evidence>
<dbReference type="EMBL" id="BAND01000005">
    <property type="protein sequence ID" value="GAJ27672.1"/>
    <property type="molecule type" value="Genomic_DNA"/>
</dbReference>
<comment type="similarity">
    <text evidence="2">Belongs to the RbfA family.</text>
</comment>
<dbReference type="Proteomes" id="UP000019760">
    <property type="component" value="Unassembled WGS sequence"/>
</dbReference>
<keyword evidence="1 2" id="KW-0690">Ribosome biogenesis</keyword>
<dbReference type="PANTHER" id="PTHR33515">
    <property type="entry name" value="RIBOSOME-BINDING FACTOR A, CHLOROPLASTIC-RELATED"/>
    <property type="match status" value="1"/>
</dbReference>
<sequence>MSGRGRSKVPLTGLPGHLAPDGPSQRQLRVAEEVRRVLADLFAKTEFRDPELHDVRITVTEVRISPDFRHATAFVCRLGRSDVDQVLPALKRVAPFLRTGLSKALRLRVAPEIHFQPDTALDHAMEIDGIMRSPEVARDLEDE</sequence>
<accession>A0A023D0P1</accession>
<comment type="subcellular location">
    <subcellularLocation>
        <location evidence="2">Cytoplasm</location>
    </subcellularLocation>
</comment>
<evidence type="ECO:0000313" key="5">
    <source>
        <dbReference type="Proteomes" id="UP000019760"/>
    </source>
</evidence>
<dbReference type="InterPro" id="IPR020053">
    <property type="entry name" value="Ribosome-bd_factorA_CS"/>
</dbReference>
<comment type="caution">
    <text evidence="4">The sequence shown here is derived from an EMBL/GenBank/DDBJ whole genome shotgun (WGS) entry which is preliminary data.</text>
</comment>
<feature type="region of interest" description="Disordered" evidence="3">
    <location>
        <begin position="1"/>
        <end position="26"/>
    </location>
</feature>
<dbReference type="InterPro" id="IPR023799">
    <property type="entry name" value="RbfA_dom_sf"/>
</dbReference>
<keyword evidence="2" id="KW-0963">Cytoplasm</keyword>
<dbReference type="GO" id="GO:0030490">
    <property type="term" value="P:maturation of SSU-rRNA"/>
    <property type="evidence" value="ECO:0007669"/>
    <property type="project" value="UniProtKB-UniRule"/>
</dbReference>
<evidence type="ECO:0000313" key="4">
    <source>
        <dbReference type="EMBL" id="GAJ27672.1"/>
    </source>
</evidence>
<dbReference type="NCBIfam" id="NF001802">
    <property type="entry name" value="PRK00521.2-5"/>
    <property type="match status" value="1"/>
</dbReference>
<dbReference type="HAMAP" id="MF_00003">
    <property type="entry name" value="RbfA"/>
    <property type="match status" value="1"/>
</dbReference>
<proteinExistence type="inferred from homology"/>
<gene>
    <name evidence="2" type="primary">rbfA</name>
    <name evidence="4" type="ORF">Amme_005_060</name>
</gene>
<dbReference type="PANTHER" id="PTHR33515:SF1">
    <property type="entry name" value="RIBOSOME-BINDING FACTOR A, CHLOROPLASTIC-RELATED"/>
    <property type="match status" value="1"/>
</dbReference>
<dbReference type="GO" id="GO:0043024">
    <property type="term" value="F:ribosomal small subunit binding"/>
    <property type="evidence" value="ECO:0007669"/>
    <property type="project" value="TreeGrafter"/>
</dbReference>
<name>A0A023D0P1_ACIMT</name>
<protein>
    <recommendedName>
        <fullName evidence="2">Ribosome-binding factor A</fullName>
    </recommendedName>
</protein>
<dbReference type="PROSITE" id="PS01319">
    <property type="entry name" value="RBFA"/>
    <property type="match status" value="1"/>
</dbReference>
<dbReference type="Gene3D" id="3.30.300.20">
    <property type="match status" value="1"/>
</dbReference>
<dbReference type="GO" id="GO:0005829">
    <property type="term" value="C:cytosol"/>
    <property type="evidence" value="ECO:0007669"/>
    <property type="project" value="TreeGrafter"/>
</dbReference>
<dbReference type="Pfam" id="PF02033">
    <property type="entry name" value="RBFA"/>
    <property type="match status" value="1"/>
</dbReference>
<dbReference type="InterPro" id="IPR000238">
    <property type="entry name" value="RbfA"/>
</dbReference>
<dbReference type="NCBIfam" id="TIGR00082">
    <property type="entry name" value="rbfA"/>
    <property type="match status" value="1"/>
</dbReference>
<reference evidence="4 5" key="2">
    <citation type="journal article" date="2014" name="FEMS Microbiol. Lett.">
        <title>Draft genomic DNA sequence of the facultatively methylotrophic bacterium Acidomonas methanolica type strain MB58.</title>
        <authorList>
            <person name="Higashiura N."/>
            <person name="Hadano H."/>
            <person name="Hirakawa H."/>
            <person name="Matsutani M."/>
            <person name="Takabe S."/>
            <person name="Matsushita K."/>
            <person name="Azuma Y."/>
        </authorList>
    </citation>
    <scope>NUCLEOTIDE SEQUENCE [LARGE SCALE GENOMIC DNA]</scope>
    <source>
        <strain evidence="4 5">MB58</strain>
    </source>
</reference>
<comment type="function">
    <text evidence="2">One of several proteins that assist in the late maturation steps of the functional core of the 30S ribosomal subunit. Associates with free 30S ribosomal subunits (but not with 30S subunits that are part of 70S ribosomes or polysomes). Required for efficient processing of 16S rRNA. May interact with the 5'-terminal helix region of 16S rRNA.</text>
</comment>
<organism evidence="4 5">
    <name type="scientific">Acidomonas methanolica NBRC 104435</name>
    <dbReference type="NCBI Taxonomy" id="1231351"/>
    <lineage>
        <taxon>Bacteria</taxon>
        <taxon>Pseudomonadati</taxon>
        <taxon>Pseudomonadota</taxon>
        <taxon>Alphaproteobacteria</taxon>
        <taxon>Acetobacterales</taxon>
        <taxon>Acetobacteraceae</taxon>
        <taxon>Acidomonas</taxon>
    </lineage>
</organism>
<reference evidence="5" key="1">
    <citation type="journal article" date="2014" name="FEMS Microbiol. Lett.">
        <title>Draft Genomic DNA Sequence of the Facultatively Methylotrophic Bacterium Acidomonas methanolica type strain MB58.</title>
        <authorList>
            <person name="Higashiura N."/>
            <person name="Hadano H."/>
            <person name="Hirakawa H."/>
            <person name="Matsutani M."/>
            <person name="Takabe S."/>
            <person name="Matsushita K."/>
            <person name="Azuma Y."/>
        </authorList>
    </citation>
    <scope>NUCLEOTIDE SEQUENCE [LARGE SCALE GENOMIC DNA]</scope>
    <source>
        <strain evidence="5">MB58</strain>
    </source>
</reference>
<keyword evidence="5" id="KW-1185">Reference proteome</keyword>
<evidence type="ECO:0000256" key="2">
    <source>
        <dbReference type="HAMAP-Rule" id="MF_00003"/>
    </source>
</evidence>
<dbReference type="SUPFAM" id="SSF89919">
    <property type="entry name" value="Ribosome-binding factor A, RbfA"/>
    <property type="match status" value="1"/>
</dbReference>